<feature type="chain" id="PRO_5002184523" description="NIPSNAP domain-containing protein" evidence="1">
    <location>
        <begin position="20"/>
        <end position="242"/>
    </location>
</feature>
<dbReference type="HOGENOM" id="CLU_1146461_0_0_10"/>
<gene>
    <name evidence="2" type="ORF">AW14_14310</name>
</gene>
<evidence type="ECO:0000313" key="3">
    <source>
        <dbReference type="Proteomes" id="UP000032229"/>
    </source>
</evidence>
<dbReference type="OrthoDB" id="6235707at2"/>
<dbReference type="AlphaFoldDB" id="A0A0C5WNY9"/>
<dbReference type="KEGG" id="sze:AW14_14310"/>
<reference evidence="2 3" key="1">
    <citation type="submission" date="2014-02" db="EMBL/GenBank/DDBJ databases">
        <authorList>
            <person name="Young C.-C."/>
            <person name="Hameed A."/>
            <person name="Huang H.-C."/>
            <person name="Shahina M."/>
        </authorList>
    </citation>
    <scope>NUCLEOTIDE SEQUENCE [LARGE SCALE GENOMIC DNA]</scope>
    <source>
        <strain evidence="2 3">CC-SAMT-1</strain>
    </source>
</reference>
<sequence>MRKLLYLMLLLPLVMVAQENESFLLNMTQITVKHGHEAQFIEGVKAWKACYLENKGEDKWNMWRRVQGKGTVYGLTGVMAKWAEMDDDNDEAGKACRMTVINLIRPHIESIEYNIARSMPNISEKLSMSDDISLVWVHYFKIKNSTLFMEVINETTAALKKAEGDGRGTWYSLMGGSPDVADYFVSVPFKNFADLDTDRDGVWKVYEKVNGKAKTDATRNKMRDALSSEWSYMYTLNKELSN</sequence>
<evidence type="ECO:0000313" key="2">
    <source>
        <dbReference type="EMBL" id="AJR04635.1"/>
    </source>
</evidence>
<organism evidence="2 3">
    <name type="scientific">Siansivirga zeaxanthinifaciens CC-SAMT-1</name>
    <dbReference type="NCBI Taxonomy" id="1454006"/>
    <lineage>
        <taxon>Bacteria</taxon>
        <taxon>Pseudomonadati</taxon>
        <taxon>Bacteroidota</taxon>
        <taxon>Flavobacteriia</taxon>
        <taxon>Flavobacteriales</taxon>
        <taxon>Flavobacteriaceae</taxon>
        <taxon>Siansivirga</taxon>
    </lineage>
</organism>
<evidence type="ECO:0000256" key="1">
    <source>
        <dbReference type="SAM" id="SignalP"/>
    </source>
</evidence>
<dbReference type="RefSeq" id="WP_044639354.1">
    <property type="nucleotide sequence ID" value="NZ_CP007202.1"/>
</dbReference>
<feature type="signal peptide" evidence="1">
    <location>
        <begin position="1"/>
        <end position="19"/>
    </location>
</feature>
<evidence type="ECO:0008006" key="4">
    <source>
        <dbReference type="Google" id="ProtNLM"/>
    </source>
</evidence>
<name>A0A0C5WNY9_9FLAO</name>
<dbReference type="EMBL" id="CP007202">
    <property type="protein sequence ID" value="AJR04635.1"/>
    <property type="molecule type" value="Genomic_DNA"/>
</dbReference>
<keyword evidence="1" id="KW-0732">Signal</keyword>
<proteinExistence type="predicted"/>
<accession>A0A0C5WNY9</accession>
<keyword evidence="3" id="KW-1185">Reference proteome</keyword>
<dbReference type="Proteomes" id="UP000032229">
    <property type="component" value="Chromosome"/>
</dbReference>
<protein>
    <recommendedName>
        <fullName evidence="4">NIPSNAP domain-containing protein</fullName>
    </recommendedName>
</protein>